<evidence type="ECO:0000313" key="2">
    <source>
        <dbReference type="Proteomes" id="UP000798662"/>
    </source>
</evidence>
<dbReference type="EMBL" id="CM020619">
    <property type="protein sequence ID" value="KAK1863586.1"/>
    <property type="molecule type" value="Genomic_DNA"/>
</dbReference>
<organism evidence="1 2">
    <name type="scientific">Pyropia yezoensis</name>
    <name type="common">Susabi-nori</name>
    <name type="synonym">Porphyra yezoensis</name>
    <dbReference type="NCBI Taxonomy" id="2788"/>
    <lineage>
        <taxon>Eukaryota</taxon>
        <taxon>Rhodophyta</taxon>
        <taxon>Bangiophyceae</taxon>
        <taxon>Bangiales</taxon>
        <taxon>Bangiaceae</taxon>
        <taxon>Pyropia</taxon>
    </lineage>
</organism>
<sequence length="421" mass="42345">METAGGGGGAGVGDTAGAVAWLGNALRVPVAPLVALSAVVSRRRRGRLRPLSCPPSLFSSPTRAASMAPRPALPRRRRPPLAAVAAAVAVATAALFGACPPVAAGGRTAGGRPGPPPLAAQALVVGSASRKNALPPLPGATQHRRPRIVGGRTLNATATDSPAPFLAKLFTPTGGYYCGGTLISPRHVLTRAGCDVFPGDLVRVGGVSLIDGVLSRASGVARHPAYAPLGGANDLAVIKLSTAITAAAAFAAGVTVQPAVLATPSTPPAHGYYVAGYGAVDVAGESSGSTAVKRGYQPRVAWPLCRQVLDRVVVPGRGVLPVNETTQVCTNLGATRAGALCERDVGGPMYRVSRASMDVDGAGGVAEVGVSAASIGPSHTYMLYAVASYWIGTAAQLCPQGLPVVGVRVAAYTEWLAEVMA</sequence>
<comment type="caution">
    <text evidence="1">The sequence shown here is derived from an EMBL/GenBank/DDBJ whole genome shotgun (WGS) entry which is preliminary data.</text>
</comment>
<name>A0ACC3C1F3_PYRYE</name>
<gene>
    <name evidence="1" type="ORF">I4F81_006140</name>
</gene>
<protein>
    <submittedName>
        <fullName evidence="1">Uncharacterized protein</fullName>
    </submittedName>
</protein>
<accession>A0ACC3C1F3</accession>
<proteinExistence type="predicted"/>
<keyword evidence="2" id="KW-1185">Reference proteome</keyword>
<reference evidence="1" key="1">
    <citation type="submission" date="2019-11" db="EMBL/GenBank/DDBJ databases">
        <title>Nori genome reveals adaptations in red seaweeds to the harsh intertidal environment.</title>
        <authorList>
            <person name="Wang D."/>
            <person name="Mao Y."/>
        </authorList>
    </citation>
    <scope>NUCLEOTIDE SEQUENCE</scope>
    <source>
        <tissue evidence="1">Gametophyte</tissue>
    </source>
</reference>
<evidence type="ECO:0000313" key="1">
    <source>
        <dbReference type="EMBL" id="KAK1863586.1"/>
    </source>
</evidence>
<dbReference type="Proteomes" id="UP000798662">
    <property type="component" value="Chromosome 2"/>
</dbReference>